<dbReference type="KEGG" id="ppso:QPJ95_09475"/>
<dbReference type="Gene3D" id="1.10.150.240">
    <property type="entry name" value="Putative phosphatase, domain 2"/>
    <property type="match status" value="1"/>
</dbReference>
<dbReference type="InterPro" id="IPR023214">
    <property type="entry name" value="HAD_sf"/>
</dbReference>
<keyword evidence="2" id="KW-1185">Reference proteome</keyword>
<dbReference type="Pfam" id="PF13419">
    <property type="entry name" value="HAD_2"/>
    <property type="match status" value="1"/>
</dbReference>
<sequence>MPKTHPTPKLVIFDCDGVLVDSEVISNQVLVENLAQYGLHLDLADCMDLFVGGTMAGVKGKAQKLGADLPLNWVDEVYQETYARLKDGVPLVSGIPELLALLDRENIPCCVASNGCEDKMRITLGQSDLWQRFHPNAMFSAHTLGVAKPEPGLFLAAASHFDVQARQCLVIEDSATGAKAAMRAGMRCLGYAPEGIGAKLAEQGAEVFGAMAQVPALIGLTDAGA</sequence>
<proteinExistence type="predicted"/>
<dbReference type="SFLD" id="SFLDG01129">
    <property type="entry name" value="C1.5:_HAD__Beta-PGM__Phosphata"/>
    <property type="match status" value="1"/>
</dbReference>
<dbReference type="PANTHER" id="PTHR18901">
    <property type="entry name" value="2-DEOXYGLUCOSE-6-PHOSPHATE PHOSPHATASE 2"/>
    <property type="match status" value="1"/>
</dbReference>
<dbReference type="InterPro" id="IPR036412">
    <property type="entry name" value="HAD-like_sf"/>
</dbReference>
<dbReference type="EMBL" id="CP127247">
    <property type="protein sequence ID" value="WIY27111.1"/>
    <property type="molecule type" value="Genomic_DNA"/>
</dbReference>
<name>A0A9Y2L3P8_9RHOB</name>
<reference evidence="1 2" key="1">
    <citation type="submission" date="2023-06" db="EMBL/GenBank/DDBJ databases">
        <title>Parasedimentitalea psychrophila sp. nov., a psychrophilic bacterium isolated from deep-sea sediment.</title>
        <authorList>
            <person name="Li A."/>
        </authorList>
    </citation>
    <scope>NUCLEOTIDE SEQUENCE [LARGE SCALE GENOMIC DNA]</scope>
    <source>
        <strain evidence="1 2">QS115</strain>
    </source>
</reference>
<dbReference type="InterPro" id="IPR006439">
    <property type="entry name" value="HAD-SF_hydro_IA"/>
</dbReference>
<dbReference type="Proteomes" id="UP001238334">
    <property type="component" value="Chromosome"/>
</dbReference>
<evidence type="ECO:0000313" key="1">
    <source>
        <dbReference type="EMBL" id="WIY27111.1"/>
    </source>
</evidence>
<dbReference type="RefSeq" id="WP_270919269.1">
    <property type="nucleotide sequence ID" value="NZ_CP127247.1"/>
</dbReference>
<dbReference type="InterPro" id="IPR041492">
    <property type="entry name" value="HAD_2"/>
</dbReference>
<dbReference type="InterPro" id="IPR023198">
    <property type="entry name" value="PGP-like_dom2"/>
</dbReference>
<organism evidence="1 2">
    <name type="scientific">Parasedimentitalea psychrophila</name>
    <dbReference type="NCBI Taxonomy" id="2997337"/>
    <lineage>
        <taxon>Bacteria</taxon>
        <taxon>Pseudomonadati</taxon>
        <taxon>Pseudomonadota</taxon>
        <taxon>Alphaproteobacteria</taxon>
        <taxon>Rhodobacterales</taxon>
        <taxon>Paracoccaceae</taxon>
        <taxon>Parasedimentitalea</taxon>
    </lineage>
</organism>
<dbReference type="SUPFAM" id="SSF56784">
    <property type="entry name" value="HAD-like"/>
    <property type="match status" value="1"/>
</dbReference>
<dbReference type="PANTHER" id="PTHR18901:SF38">
    <property type="entry name" value="PSEUDOURIDINE-5'-PHOSPHATASE"/>
    <property type="match status" value="1"/>
</dbReference>
<evidence type="ECO:0000313" key="2">
    <source>
        <dbReference type="Proteomes" id="UP001238334"/>
    </source>
</evidence>
<dbReference type="AlphaFoldDB" id="A0A9Y2L3P8"/>
<dbReference type="NCBIfam" id="TIGR01509">
    <property type="entry name" value="HAD-SF-IA-v3"/>
    <property type="match status" value="1"/>
</dbReference>
<gene>
    <name evidence="1" type="ORF">QPJ95_09475</name>
</gene>
<dbReference type="SFLD" id="SFLDS00003">
    <property type="entry name" value="Haloacid_Dehalogenase"/>
    <property type="match status" value="1"/>
</dbReference>
<protein>
    <submittedName>
        <fullName evidence="1">HAD family phosphatase</fullName>
    </submittedName>
</protein>
<dbReference type="Gene3D" id="3.40.50.1000">
    <property type="entry name" value="HAD superfamily/HAD-like"/>
    <property type="match status" value="1"/>
</dbReference>
<accession>A0A9Y2L3P8</accession>